<dbReference type="OrthoDB" id="6288179at2759"/>
<dbReference type="EMBL" id="CAAALY010260784">
    <property type="protein sequence ID" value="VEL39303.1"/>
    <property type="molecule type" value="Genomic_DNA"/>
</dbReference>
<reference evidence="2" key="1">
    <citation type="submission" date="2018-11" db="EMBL/GenBank/DDBJ databases">
        <authorList>
            <consortium name="Pathogen Informatics"/>
        </authorList>
    </citation>
    <scope>NUCLEOTIDE SEQUENCE</scope>
</reference>
<dbReference type="Proteomes" id="UP000784294">
    <property type="component" value="Unassembled WGS sequence"/>
</dbReference>
<gene>
    <name evidence="2" type="ORF">PXEA_LOCUS32743</name>
</gene>
<protein>
    <submittedName>
        <fullName evidence="2">Uncharacterized protein</fullName>
    </submittedName>
</protein>
<evidence type="ECO:0000313" key="2">
    <source>
        <dbReference type="EMBL" id="VEL39303.1"/>
    </source>
</evidence>
<keyword evidence="3" id="KW-1185">Reference proteome</keyword>
<feature type="compositionally biased region" description="Polar residues" evidence="1">
    <location>
        <begin position="61"/>
        <end position="72"/>
    </location>
</feature>
<sequence>MCHLLEASVRNGVGAVSIDGDRASPRQPQRAWMAANSPLHAHGSNTCNLASDPFDEDMSKFSPNLPSDLQPVTNGTTNGTNSGLISSAKTDEEDDSRSLGGASSAGISCGPSTIAPPKRRVRRGAVSGEVYTEEDAASYVKK</sequence>
<evidence type="ECO:0000313" key="3">
    <source>
        <dbReference type="Proteomes" id="UP000784294"/>
    </source>
</evidence>
<feature type="compositionally biased region" description="Low complexity" evidence="1">
    <location>
        <begin position="73"/>
        <end position="83"/>
    </location>
</feature>
<dbReference type="AlphaFoldDB" id="A0A3S5CUT1"/>
<organism evidence="2 3">
    <name type="scientific">Protopolystoma xenopodis</name>
    <dbReference type="NCBI Taxonomy" id="117903"/>
    <lineage>
        <taxon>Eukaryota</taxon>
        <taxon>Metazoa</taxon>
        <taxon>Spiralia</taxon>
        <taxon>Lophotrochozoa</taxon>
        <taxon>Platyhelminthes</taxon>
        <taxon>Monogenea</taxon>
        <taxon>Polyopisthocotylea</taxon>
        <taxon>Polystomatidea</taxon>
        <taxon>Polystomatidae</taxon>
        <taxon>Protopolystoma</taxon>
    </lineage>
</organism>
<comment type="caution">
    <text evidence="2">The sequence shown here is derived from an EMBL/GenBank/DDBJ whole genome shotgun (WGS) entry which is preliminary data.</text>
</comment>
<accession>A0A3S5CUT1</accession>
<feature type="region of interest" description="Disordered" evidence="1">
    <location>
        <begin position="37"/>
        <end position="142"/>
    </location>
</feature>
<proteinExistence type="predicted"/>
<evidence type="ECO:0000256" key="1">
    <source>
        <dbReference type="SAM" id="MobiDB-lite"/>
    </source>
</evidence>
<name>A0A3S5CUT1_9PLAT</name>